<proteinExistence type="inferred from homology"/>
<dbReference type="InterPro" id="IPR000447">
    <property type="entry name" value="G3P_DH_FAD-dep"/>
</dbReference>
<keyword evidence="4" id="KW-0274">FAD</keyword>
<dbReference type="InterPro" id="IPR006076">
    <property type="entry name" value="FAD-dep_OxRdtase"/>
</dbReference>
<sequence length="582" mass="62618">MIALAQTRIPDEGAETVRDVDVLILGAGINGAGLFRELCLQGLTCLIVEARDYGAGTSAAPSRLIHGGIKYIETGELSLVAQSTLERNLLLRNAPHCVEPLPTFIPAFSLMKGAFAALRTLFGSTTAPRSRGALLIKIGLALYDMYGARHRVMPRHRFFWRKAALKEMPAITPRIAAGGLYYDAKISRPERLVYELVADGLAAAPDAMALNDTHLIGREGGVLIFETGASGGNRPFRVRPKAVVNAAGPWIDRVNAALGKPTKMIGGTKGSHILLDHPELVKSLKGRMIYFEADDGRICLVYDYLGLAMVGSTDIKASDPDAVRCEDDEIDYFLASLRSLLPGIPVSRAQIVYAYSGIRPLPASDASQPGLISRDHSSPVLEAEGDRPFPIISLVGGKWTTFRGFGEEVADSLLKRLGRSRTTDTRHLAIGGGKDYPADETARAAWIAAQARASGLAPARLAALLSRYGTTAADLAATLAGRTDGAEARAPVLDTAPERMLEHVPGYSAQEIDWITRREQVAHLADLVLRRTTLAIEGRLTQAGLDEIAAIVGAALGWADSRRRDEVEAVSRQLTAVNRVRL</sequence>
<keyword evidence="5" id="KW-0560">Oxidoreductase</keyword>
<dbReference type="STRING" id="1672749.BJF92_19135"/>
<organism evidence="8 9">
    <name type="scientific">Xaviernesmea rhizosphaerae</name>
    <dbReference type="NCBI Taxonomy" id="1672749"/>
    <lineage>
        <taxon>Bacteria</taxon>
        <taxon>Pseudomonadati</taxon>
        <taxon>Pseudomonadota</taxon>
        <taxon>Alphaproteobacteria</taxon>
        <taxon>Hyphomicrobiales</taxon>
        <taxon>Rhizobiaceae</taxon>
        <taxon>Rhizobium/Agrobacterium group</taxon>
        <taxon>Xaviernesmea</taxon>
    </lineage>
</organism>
<dbReference type="Pfam" id="PF01266">
    <property type="entry name" value="DAO"/>
    <property type="match status" value="1"/>
</dbReference>
<reference evidence="8 9" key="1">
    <citation type="submission" date="2016-09" db="EMBL/GenBank/DDBJ databases">
        <title>Rhizobium sp. nov., a novel species isolated from the rice rhizosphere.</title>
        <authorList>
            <person name="Zhao J."/>
            <person name="Zhang X."/>
        </authorList>
    </citation>
    <scope>NUCLEOTIDE SEQUENCE [LARGE SCALE GENOMIC DNA]</scope>
    <source>
        <strain evidence="8 9">MH17</strain>
    </source>
</reference>
<evidence type="ECO:0000256" key="2">
    <source>
        <dbReference type="ARBA" id="ARBA00007330"/>
    </source>
</evidence>
<dbReference type="Gene3D" id="3.50.50.60">
    <property type="entry name" value="FAD/NAD(P)-binding domain"/>
    <property type="match status" value="1"/>
</dbReference>
<evidence type="ECO:0000259" key="7">
    <source>
        <dbReference type="Pfam" id="PF16901"/>
    </source>
</evidence>
<dbReference type="InterPro" id="IPR036188">
    <property type="entry name" value="FAD/NAD-bd_sf"/>
</dbReference>
<evidence type="ECO:0000256" key="3">
    <source>
        <dbReference type="ARBA" id="ARBA00022630"/>
    </source>
</evidence>
<dbReference type="Pfam" id="PF16901">
    <property type="entry name" value="DAO_C"/>
    <property type="match status" value="1"/>
</dbReference>
<name>A0A1Q9AE19_9HYPH</name>
<evidence type="ECO:0000313" key="8">
    <source>
        <dbReference type="EMBL" id="OLP53135.1"/>
    </source>
</evidence>
<comment type="similarity">
    <text evidence="2">Belongs to the FAD-dependent glycerol-3-phosphate dehydrogenase family.</text>
</comment>
<dbReference type="InterPro" id="IPR038299">
    <property type="entry name" value="DAO_C_sf"/>
</dbReference>
<dbReference type="PRINTS" id="PR01001">
    <property type="entry name" value="FADG3PDH"/>
</dbReference>
<comment type="caution">
    <text evidence="8">The sequence shown here is derived from an EMBL/GenBank/DDBJ whole genome shotgun (WGS) entry which is preliminary data.</text>
</comment>
<evidence type="ECO:0000259" key="6">
    <source>
        <dbReference type="Pfam" id="PF01266"/>
    </source>
</evidence>
<keyword evidence="3" id="KW-0285">Flavoprotein</keyword>
<feature type="domain" description="FAD dependent oxidoreductase" evidence="6">
    <location>
        <begin position="21"/>
        <end position="369"/>
    </location>
</feature>
<dbReference type="Gene3D" id="1.10.8.870">
    <property type="entry name" value="Alpha-glycerophosphate oxidase, cap domain"/>
    <property type="match status" value="1"/>
</dbReference>
<dbReference type="PANTHER" id="PTHR11985:SF15">
    <property type="entry name" value="GLYCEROL-3-PHOSPHATE DEHYDROGENASE, MITOCHONDRIAL"/>
    <property type="match status" value="1"/>
</dbReference>
<dbReference type="Proteomes" id="UP000186143">
    <property type="component" value="Unassembled WGS sequence"/>
</dbReference>
<dbReference type="GO" id="GO:0046168">
    <property type="term" value="P:glycerol-3-phosphate catabolic process"/>
    <property type="evidence" value="ECO:0007669"/>
    <property type="project" value="TreeGrafter"/>
</dbReference>
<evidence type="ECO:0000256" key="5">
    <source>
        <dbReference type="ARBA" id="ARBA00023002"/>
    </source>
</evidence>
<gene>
    <name evidence="8" type="ORF">BJF92_19135</name>
</gene>
<dbReference type="RefSeq" id="WP_075637000.1">
    <property type="nucleotide sequence ID" value="NZ_MKIO01000041.1"/>
</dbReference>
<evidence type="ECO:0000256" key="4">
    <source>
        <dbReference type="ARBA" id="ARBA00022827"/>
    </source>
</evidence>
<dbReference type="Gene3D" id="3.30.9.10">
    <property type="entry name" value="D-Amino Acid Oxidase, subunit A, domain 2"/>
    <property type="match status" value="1"/>
</dbReference>
<evidence type="ECO:0000313" key="9">
    <source>
        <dbReference type="Proteomes" id="UP000186143"/>
    </source>
</evidence>
<evidence type="ECO:0000256" key="1">
    <source>
        <dbReference type="ARBA" id="ARBA00001974"/>
    </source>
</evidence>
<dbReference type="PANTHER" id="PTHR11985">
    <property type="entry name" value="GLYCEROL-3-PHOSPHATE DEHYDROGENASE"/>
    <property type="match status" value="1"/>
</dbReference>
<dbReference type="InterPro" id="IPR031656">
    <property type="entry name" value="DAO_C"/>
</dbReference>
<dbReference type="SUPFAM" id="SSF51905">
    <property type="entry name" value="FAD/NAD(P)-binding domain"/>
    <property type="match status" value="1"/>
</dbReference>
<dbReference type="AlphaFoldDB" id="A0A1Q9AE19"/>
<dbReference type="EMBL" id="MKIO01000041">
    <property type="protein sequence ID" value="OLP53135.1"/>
    <property type="molecule type" value="Genomic_DNA"/>
</dbReference>
<dbReference type="OrthoDB" id="9766796at2"/>
<dbReference type="GO" id="GO:0004368">
    <property type="term" value="F:glycerol-3-phosphate dehydrogenase (quinone) activity"/>
    <property type="evidence" value="ECO:0007669"/>
    <property type="project" value="InterPro"/>
</dbReference>
<protein>
    <submittedName>
        <fullName evidence="8">Glycerol-3-phosphate dehydrogenase</fullName>
    </submittedName>
</protein>
<feature type="domain" description="Alpha-glycerophosphate oxidase C-terminal" evidence="7">
    <location>
        <begin position="424"/>
        <end position="563"/>
    </location>
</feature>
<comment type="cofactor">
    <cofactor evidence="1">
        <name>FAD</name>
        <dbReference type="ChEBI" id="CHEBI:57692"/>
    </cofactor>
</comment>
<accession>A0A1Q9AE19</accession>